<gene>
    <name evidence="6" type="ORF">SIK69_06415</name>
</gene>
<name>A0ABU4QLW4_9ENTR</name>
<dbReference type="InterPro" id="IPR036937">
    <property type="entry name" value="Adhesion_dom_fimbrial_sf"/>
</dbReference>
<comment type="caution">
    <text evidence="6">The sequence shown here is derived from an EMBL/GenBank/DDBJ whole genome shotgun (WGS) entry which is preliminary data.</text>
</comment>
<dbReference type="EMBL" id="JAWXRD010000005">
    <property type="protein sequence ID" value="MDX6039832.1"/>
    <property type="molecule type" value="Genomic_DNA"/>
</dbReference>
<dbReference type="Pfam" id="PF00419">
    <property type="entry name" value="Fimbrial"/>
    <property type="match status" value="1"/>
</dbReference>
<dbReference type="SUPFAM" id="SSF49401">
    <property type="entry name" value="Bacterial adhesins"/>
    <property type="match status" value="1"/>
</dbReference>
<dbReference type="InterPro" id="IPR050263">
    <property type="entry name" value="Bact_Fimbrial_Adh_Pro"/>
</dbReference>
<dbReference type="InterPro" id="IPR008966">
    <property type="entry name" value="Adhesion_dom_sf"/>
</dbReference>
<dbReference type="InterPro" id="IPR000259">
    <property type="entry name" value="Adhesion_dom_fimbrial"/>
</dbReference>
<evidence type="ECO:0000256" key="2">
    <source>
        <dbReference type="ARBA" id="ARBA00006671"/>
    </source>
</evidence>
<evidence type="ECO:0000256" key="4">
    <source>
        <dbReference type="ARBA" id="ARBA00023263"/>
    </source>
</evidence>
<comment type="subcellular location">
    <subcellularLocation>
        <location evidence="1">Fimbrium</location>
    </subcellularLocation>
</comment>
<dbReference type="Gene3D" id="2.60.40.1090">
    <property type="entry name" value="Fimbrial-type adhesion domain"/>
    <property type="match status" value="1"/>
</dbReference>
<accession>A0ABU4QLW4</accession>
<dbReference type="Proteomes" id="UP001275664">
    <property type="component" value="Unassembled WGS sequence"/>
</dbReference>
<dbReference type="PANTHER" id="PTHR33420">
    <property type="entry name" value="FIMBRIAL SUBUNIT ELFA-RELATED"/>
    <property type="match status" value="1"/>
</dbReference>
<organism evidence="6 7">
    <name type="scientific">Scandinavium lactucae</name>
    <dbReference type="NCBI Taxonomy" id="3095028"/>
    <lineage>
        <taxon>Bacteria</taxon>
        <taxon>Pseudomonadati</taxon>
        <taxon>Pseudomonadota</taxon>
        <taxon>Gammaproteobacteria</taxon>
        <taxon>Enterobacterales</taxon>
        <taxon>Enterobacteriaceae</taxon>
        <taxon>Scandinavium</taxon>
    </lineage>
</organism>
<keyword evidence="3" id="KW-0732">Signal</keyword>
<protein>
    <submittedName>
        <fullName evidence="6">Fimbrial protein</fullName>
    </submittedName>
</protein>
<reference evidence="6 7" key="1">
    <citation type="submission" date="2023-11" db="EMBL/GenBank/DDBJ databases">
        <title>Scandinavium wanjuensis sp. nov., isolated from lettuce South Korea.</title>
        <authorList>
            <person name="Park J."/>
            <person name="Park S."/>
            <person name="Oh K.K."/>
            <person name="Cho G.S."/>
            <person name="Franz C.M.A.P."/>
        </authorList>
    </citation>
    <scope>NUCLEOTIDE SEQUENCE [LARGE SCALE GENOMIC DNA]</scope>
    <source>
        <strain evidence="6 7">V105_6</strain>
    </source>
</reference>
<evidence type="ECO:0000256" key="3">
    <source>
        <dbReference type="ARBA" id="ARBA00022729"/>
    </source>
</evidence>
<evidence type="ECO:0000259" key="5">
    <source>
        <dbReference type="Pfam" id="PF00419"/>
    </source>
</evidence>
<keyword evidence="7" id="KW-1185">Reference proteome</keyword>
<sequence length="146" mass="15428">MTGSVIGGACAVSTESEDKKVLMGQVRNNQFKELGSWADPVAFSLELVNCDTKISQQVGMIFTGVLDGKDPLVFHAGEGPEAAKGVGIGIFDSSGSLIVPETKAQHLTLLQNGTVTVPLMAKYRATDRIVEGGDASAVVYFSLYYP</sequence>
<proteinExistence type="inferred from homology"/>
<feature type="domain" description="Fimbrial-type adhesion" evidence="5">
    <location>
        <begin position="1"/>
        <end position="145"/>
    </location>
</feature>
<keyword evidence="4" id="KW-0281">Fimbrium</keyword>
<evidence type="ECO:0000256" key="1">
    <source>
        <dbReference type="ARBA" id="ARBA00004561"/>
    </source>
</evidence>
<dbReference type="PANTHER" id="PTHR33420:SF12">
    <property type="entry name" value="FIMBRIN-LIKE PROTEIN FIMI-RELATED"/>
    <property type="match status" value="1"/>
</dbReference>
<comment type="similarity">
    <text evidence="2">Belongs to the fimbrial protein family.</text>
</comment>
<evidence type="ECO:0000313" key="6">
    <source>
        <dbReference type="EMBL" id="MDX6039832.1"/>
    </source>
</evidence>
<evidence type="ECO:0000313" key="7">
    <source>
        <dbReference type="Proteomes" id="UP001275664"/>
    </source>
</evidence>